<reference evidence="2" key="1">
    <citation type="journal article" date="2019" name="Int. J. Syst. Evol. Microbiol.">
        <title>The Global Catalogue of Microorganisms (GCM) 10K type strain sequencing project: providing services to taxonomists for standard genome sequencing and annotation.</title>
        <authorList>
            <consortium name="The Broad Institute Genomics Platform"/>
            <consortium name="The Broad Institute Genome Sequencing Center for Infectious Disease"/>
            <person name="Wu L."/>
            <person name="Ma J."/>
        </authorList>
    </citation>
    <scope>NUCLEOTIDE SEQUENCE [LARGE SCALE GENOMIC DNA]</scope>
    <source>
        <strain evidence="2">CCUG 54329</strain>
    </source>
</reference>
<proteinExistence type="predicted"/>
<organism evidence="1 2">
    <name type="scientific">Sphingobium olei</name>
    <dbReference type="NCBI Taxonomy" id="420955"/>
    <lineage>
        <taxon>Bacteria</taxon>
        <taxon>Pseudomonadati</taxon>
        <taxon>Pseudomonadota</taxon>
        <taxon>Alphaproteobacteria</taxon>
        <taxon>Sphingomonadales</taxon>
        <taxon>Sphingomonadaceae</taxon>
        <taxon>Sphingobium</taxon>
    </lineage>
</organism>
<dbReference type="Proteomes" id="UP001597203">
    <property type="component" value="Unassembled WGS sequence"/>
</dbReference>
<name>A0ABW3NYN5_9SPHN</name>
<keyword evidence="2" id="KW-1185">Reference proteome</keyword>
<evidence type="ECO:0000313" key="1">
    <source>
        <dbReference type="EMBL" id="MFD1104435.1"/>
    </source>
</evidence>
<dbReference type="RefSeq" id="WP_380909725.1">
    <property type="nucleotide sequence ID" value="NZ_JBHTLS010000099.1"/>
</dbReference>
<accession>A0ABW3NYN5</accession>
<dbReference type="EMBL" id="JBHTLS010000099">
    <property type="protein sequence ID" value="MFD1104435.1"/>
    <property type="molecule type" value="Genomic_DNA"/>
</dbReference>
<protein>
    <submittedName>
        <fullName evidence="1">Uncharacterized protein</fullName>
    </submittedName>
</protein>
<sequence length="130" mass="14553">MSVSDTIITTWLAAIARFRQARTAWLEWKARNPYPTRDIIPDDIEQERAFLAEWELGSEGVGGPYTEAVDTLQSLPAPNLDAVIVKLQLVREALEGHTVEGELTPVLQLIEQDLRRIRDDLEDSGTSAPN</sequence>
<gene>
    <name evidence="1" type="ORF">ACFQ24_06060</name>
</gene>
<comment type="caution">
    <text evidence="1">The sequence shown here is derived from an EMBL/GenBank/DDBJ whole genome shotgun (WGS) entry which is preliminary data.</text>
</comment>
<evidence type="ECO:0000313" key="2">
    <source>
        <dbReference type="Proteomes" id="UP001597203"/>
    </source>
</evidence>